<evidence type="ECO:0000313" key="1">
    <source>
        <dbReference type="EMBL" id="GAC97709.1"/>
    </source>
</evidence>
<name>R9P8N7_PSEHS</name>
<organism evidence="1 2">
    <name type="scientific">Pseudozyma hubeiensis (strain SY62)</name>
    <name type="common">Yeast</name>
    <dbReference type="NCBI Taxonomy" id="1305764"/>
    <lineage>
        <taxon>Eukaryota</taxon>
        <taxon>Fungi</taxon>
        <taxon>Dikarya</taxon>
        <taxon>Basidiomycota</taxon>
        <taxon>Ustilaginomycotina</taxon>
        <taxon>Ustilaginomycetes</taxon>
        <taxon>Ustilaginales</taxon>
        <taxon>Ustilaginaceae</taxon>
        <taxon>Pseudozyma</taxon>
    </lineage>
</organism>
<dbReference type="HOGENOM" id="CLU_1129495_0_0_1"/>
<dbReference type="GeneID" id="24110575"/>
<reference evidence="2" key="1">
    <citation type="journal article" date="2013" name="Genome Announc.">
        <title>Draft genome sequence of the basidiomycetous yeast-like fungus Pseudozyma hubeiensis SY62, which produces an abundant amount of the biosurfactant mannosylerythritol lipids.</title>
        <authorList>
            <person name="Konishi M."/>
            <person name="Hatada Y."/>
            <person name="Horiuchi J."/>
        </authorList>
    </citation>
    <scope>NUCLEOTIDE SEQUENCE [LARGE SCALE GENOMIC DNA]</scope>
    <source>
        <strain evidence="2">SY62</strain>
    </source>
</reference>
<accession>R9P8N7</accession>
<evidence type="ECO:0000313" key="2">
    <source>
        <dbReference type="Proteomes" id="UP000014071"/>
    </source>
</evidence>
<dbReference type="AlphaFoldDB" id="R9P8N7"/>
<sequence length="246" mass="27937">MRVLTTLSFVRERRNARGPGAFGFASCHDSHRNSWIEWMVYRTTARRICVAAVSSRSCGKPGQRLTPSTRLSSISRRFITAYVQRRHRIHGPFLRSSAPLYVRRCFDSWVALPSRRSRYQHRPTDSAIRQSIVCSIPSQLDRFFLSTSSLLFPPSLLPAPFRYDIPTPAALTLLGRTISKPRQRAVSGRTRNHRATARIHSSGLGIEVFRPPPSSDPTSFIYTSRHLDIYCISASCRSLVGIYQRS</sequence>
<protein>
    <submittedName>
        <fullName evidence="1">Paramyosin</fullName>
    </submittedName>
</protein>
<proteinExistence type="predicted"/>
<dbReference type="EMBL" id="DF238811">
    <property type="protein sequence ID" value="GAC97709.1"/>
    <property type="molecule type" value="Genomic_DNA"/>
</dbReference>
<keyword evidence="2" id="KW-1185">Reference proteome</keyword>
<dbReference type="RefSeq" id="XP_012191296.1">
    <property type="nucleotide sequence ID" value="XM_012335906.1"/>
</dbReference>
<dbReference type="Proteomes" id="UP000014071">
    <property type="component" value="Unassembled WGS sequence"/>
</dbReference>
<gene>
    <name evidence="1" type="ORF">PHSY_005296</name>
</gene>